<evidence type="ECO:0000313" key="2">
    <source>
        <dbReference type="EMBL" id="GAG53253.1"/>
    </source>
</evidence>
<dbReference type="PANTHER" id="PTHR30337">
    <property type="entry name" value="COMPONENT OF ATP-DEPENDENT DSDNA EXONUCLEASE"/>
    <property type="match status" value="1"/>
</dbReference>
<dbReference type="InterPro" id="IPR050535">
    <property type="entry name" value="DNA_Repair-Maintenance_Comp"/>
</dbReference>
<dbReference type="Pfam" id="PF00149">
    <property type="entry name" value="Metallophos"/>
    <property type="match status" value="1"/>
</dbReference>
<sequence>MRFAVLADAHIGRSIPLAIAEHRREAFSRAFTRAVDAIVEAGCDYVFICGDLFERRTLRPRLVQFAHDQLYRLAKETEERHGKKVKILAIRGNHDGRPQSDTLDYIKHPLAGYLHVFEEDAEPYADENLTVVGLNYYDRIDAAYRRLAEPALKEAEGLKILMLHGFIQGYNQVPPYSGSLSLDQLAEANPNYVFAGHYHLKCPPKRLPNGGWVLTPGSLEMYDFA</sequence>
<dbReference type="AlphaFoldDB" id="X0YYB0"/>
<dbReference type="InterPro" id="IPR004843">
    <property type="entry name" value="Calcineurin-like_PHP"/>
</dbReference>
<feature type="domain" description="Calcineurin-like phosphoesterase" evidence="1">
    <location>
        <begin position="1"/>
        <end position="199"/>
    </location>
</feature>
<dbReference type="EMBL" id="BARS01051106">
    <property type="protein sequence ID" value="GAG53253.1"/>
    <property type="molecule type" value="Genomic_DNA"/>
</dbReference>
<proteinExistence type="predicted"/>
<accession>X0YYB0</accession>
<name>X0YYB0_9ZZZZ</name>
<dbReference type="InterPro" id="IPR029052">
    <property type="entry name" value="Metallo-depent_PP-like"/>
</dbReference>
<organism evidence="2">
    <name type="scientific">marine sediment metagenome</name>
    <dbReference type="NCBI Taxonomy" id="412755"/>
    <lineage>
        <taxon>unclassified sequences</taxon>
        <taxon>metagenomes</taxon>
        <taxon>ecological metagenomes</taxon>
    </lineage>
</organism>
<dbReference type="PANTHER" id="PTHR30337:SF0">
    <property type="entry name" value="NUCLEASE SBCCD SUBUNIT D"/>
    <property type="match status" value="1"/>
</dbReference>
<dbReference type="SUPFAM" id="SSF56300">
    <property type="entry name" value="Metallo-dependent phosphatases"/>
    <property type="match status" value="1"/>
</dbReference>
<gene>
    <name evidence="2" type="ORF">S01H1_76177</name>
</gene>
<reference evidence="2" key="1">
    <citation type="journal article" date="2014" name="Front. Microbiol.">
        <title>High frequency of phylogenetically diverse reductive dehalogenase-homologous genes in deep subseafloor sedimentary metagenomes.</title>
        <authorList>
            <person name="Kawai M."/>
            <person name="Futagami T."/>
            <person name="Toyoda A."/>
            <person name="Takaki Y."/>
            <person name="Nishi S."/>
            <person name="Hori S."/>
            <person name="Arai W."/>
            <person name="Tsubouchi T."/>
            <person name="Morono Y."/>
            <person name="Uchiyama I."/>
            <person name="Ito T."/>
            <person name="Fujiyama A."/>
            <person name="Inagaki F."/>
            <person name="Takami H."/>
        </authorList>
    </citation>
    <scope>NUCLEOTIDE SEQUENCE</scope>
    <source>
        <strain evidence="2">Expedition CK06-06</strain>
    </source>
</reference>
<dbReference type="GO" id="GO:0016787">
    <property type="term" value="F:hydrolase activity"/>
    <property type="evidence" value="ECO:0007669"/>
    <property type="project" value="InterPro"/>
</dbReference>
<feature type="non-terminal residue" evidence="2">
    <location>
        <position position="225"/>
    </location>
</feature>
<comment type="caution">
    <text evidence="2">The sequence shown here is derived from an EMBL/GenBank/DDBJ whole genome shotgun (WGS) entry which is preliminary data.</text>
</comment>
<dbReference type="Gene3D" id="3.60.21.10">
    <property type="match status" value="1"/>
</dbReference>
<evidence type="ECO:0000259" key="1">
    <source>
        <dbReference type="Pfam" id="PF00149"/>
    </source>
</evidence>
<protein>
    <recommendedName>
        <fullName evidence="1">Calcineurin-like phosphoesterase domain-containing protein</fullName>
    </recommendedName>
</protein>